<reference evidence="2 3" key="1">
    <citation type="submission" date="2019-03" db="EMBL/GenBank/DDBJ databases">
        <title>Single cell metagenomics reveals metabolic interactions within the superorganism composed of flagellate Streblomastix strix and complex community of Bacteroidetes bacteria on its surface.</title>
        <authorList>
            <person name="Treitli S.C."/>
            <person name="Kolisko M."/>
            <person name="Husnik F."/>
            <person name="Keeling P."/>
            <person name="Hampl V."/>
        </authorList>
    </citation>
    <scope>NUCLEOTIDE SEQUENCE [LARGE SCALE GENOMIC DNA]</scope>
    <source>
        <strain evidence="2">ST1C</strain>
    </source>
</reference>
<keyword evidence="1" id="KW-0472">Membrane</keyword>
<protein>
    <submittedName>
        <fullName evidence="2">Uncharacterized protein</fullName>
    </submittedName>
</protein>
<gene>
    <name evidence="2" type="ORF">EZS28_050352</name>
</gene>
<sequence>MQSPIFEDEPVSQNVMKFSAICLCRALAVTHQSQSQLIGHTIYPFDQEQTWHSIMFLLQRLQKLVVLRTSELLQALALIDTISNSSTKFRISPQNIQMILIAITLILMGGGAKLLDYQLKF</sequence>
<keyword evidence="1" id="KW-0812">Transmembrane</keyword>
<evidence type="ECO:0000256" key="1">
    <source>
        <dbReference type="SAM" id="Phobius"/>
    </source>
</evidence>
<evidence type="ECO:0000313" key="3">
    <source>
        <dbReference type="Proteomes" id="UP000324800"/>
    </source>
</evidence>
<organism evidence="2 3">
    <name type="scientific">Streblomastix strix</name>
    <dbReference type="NCBI Taxonomy" id="222440"/>
    <lineage>
        <taxon>Eukaryota</taxon>
        <taxon>Metamonada</taxon>
        <taxon>Preaxostyla</taxon>
        <taxon>Oxymonadida</taxon>
        <taxon>Streblomastigidae</taxon>
        <taxon>Streblomastix</taxon>
    </lineage>
</organism>
<dbReference type="AlphaFoldDB" id="A0A5J4T8T5"/>
<name>A0A5J4T8T5_9EUKA</name>
<keyword evidence="1" id="KW-1133">Transmembrane helix</keyword>
<dbReference type="EMBL" id="SNRW01036879">
    <property type="protein sequence ID" value="KAA6354121.1"/>
    <property type="molecule type" value="Genomic_DNA"/>
</dbReference>
<comment type="caution">
    <text evidence="2">The sequence shown here is derived from an EMBL/GenBank/DDBJ whole genome shotgun (WGS) entry which is preliminary data.</text>
</comment>
<feature type="transmembrane region" description="Helical" evidence="1">
    <location>
        <begin position="96"/>
        <end position="115"/>
    </location>
</feature>
<accession>A0A5J4T8T5</accession>
<proteinExistence type="predicted"/>
<dbReference type="Proteomes" id="UP000324800">
    <property type="component" value="Unassembled WGS sequence"/>
</dbReference>
<evidence type="ECO:0000313" key="2">
    <source>
        <dbReference type="EMBL" id="KAA6354121.1"/>
    </source>
</evidence>